<dbReference type="Pfam" id="PF01936">
    <property type="entry name" value="NYN"/>
    <property type="match status" value="1"/>
</dbReference>
<protein>
    <recommendedName>
        <fullName evidence="1">NYN domain-containing protein</fullName>
    </recommendedName>
</protein>
<feature type="domain" description="NYN" evidence="1">
    <location>
        <begin position="10"/>
        <end position="140"/>
    </location>
</feature>
<evidence type="ECO:0000259" key="1">
    <source>
        <dbReference type="Pfam" id="PF01936"/>
    </source>
</evidence>
<gene>
    <name evidence="2" type="ORF">KL86SPO_50369</name>
</gene>
<reference evidence="2" key="1">
    <citation type="submission" date="2016-08" db="EMBL/GenBank/DDBJ databases">
        <authorList>
            <person name="Seilhamer J.J."/>
        </authorList>
    </citation>
    <scope>NUCLEOTIDE SEQUENCE</scope>
    <source>
        <strain evidence="2">86</strain>
    </source>
</reference>
<evidence type="ECO:0000313" key="2">
    <source>
        <dbReference type="EMBL" id="SCM82598.1"/>
    </source>
</evidence>
<dbReference type="EMBL" id="FMJE01000005">
    <property type="protein sequence ID" value="SCM82598.1"/>
    <property type="molecule type" value="Genomic_DNA"/>
</dbReference>
<organism evidence="2">
    <name type="scientific">uncultured Sporomusa sp</name>
    <dbReference type="NCBI Taxonomy" id="307249"/>
    <lineage>
        <taxon>Bacteria</taxon>
        <taxon>Bacillati</taxon>
        <taxon>Bacillota</taxon>
        <taxon>Negativicutes</taxon>
        <taxon>Selenomonadales</taxon>
        <taxon>Sporomusaceae</taxon>
        <taxon>Sporomusa</taxon>
        <taxon>environmental samples</taxon>
    </lineage>
</organism>
<dbReference type="InterPro" id="IPR021139">
    <property type="entry name" value="NYN"/>
</dbReference>
<name>A0A212LYJ0_9FIRM</name>
<dbReference type="PANTHER" id="PTHR35811">
    <property type="entry name" value="SLR1870 PROTEIN"/>
    <property type="match status" value="1"/>
</dbReference>
<sequence length="275" mass="32331">MTTRPAKELVALFIDAENTKPDFEQLLSFCRSYGEIRVARIYGNRDLLRIPRWQKACTQFQLTPVYSEKGQKNSADMLLAVDAVEVLYLYPGVTTYIIASVDSDFLPLVHRLRKHKKQTIGVSTHYPPSLLRGAFNEYHTLIRPEWDVFEFCAQQFYLAYLDCQVFDGWALADEVFFSLAEPVPFLRRLHQMGFDSFFSFLKNCRMFSILKEKIHLPKRQLVSYWIRNPFELNSESLSETSQNRRREYAKSYFTKNQHHISAGIPRLMQDFKRSL</sequence>
<dbReference type="AlphaFoldDB" id="A0A212LYJ0"/>
<dbReference type="PANTHER" id="PTHR35811:SF1">
    <property type="entry name" value="HTH OST-TYPE DOMAIN-CONTAINING PROTEIN"/>
    <property type="match status" value="1"/>
</dbReference>
<proteinExistence type="predicted"/>
<dbReference type="GO" id="GO:0004540">
    <property type="term" value="F:RNA nuclease activity"/>
    <property type="evidence" value="ECO:0007669"/>
    <property type="project" value="InterPro"/>
</dbReference>
<dbReference type="Gene3D" id="3.40.50.1010">
    <property type="entry name" value="5'-nuclease"/>
    <property type="match status" value="1"/>
</dbReference>
<dbReference type="CDD" id="cd11297">
    <property type="entry name" value="PIN_LabA-like_N_1"/>
    <property type="match status" value="1"/>
</dbReference>
<dbReference type="RefSeq" id="WP_288185249.1">
    <property type="nucleotide sequence ID" value="NZ_LT608335.1"/>
</dbReference>
<accession>A0A212LYJ0</accession>